<protein>
    <submittedName>
        <fullName evidence="1">Uncharacterized protein</fullName>
    </submittedName>
</protein>
<gene>
    <name evidence="1" type="ORF">PSTEL_05255</name>
</gene>
<proteinExistence type="predicted"/>
<accession>A0A089N1M1</accession>
<dbReference type="RefSeq" id="WP_038693906.1">
    <property type="nucleotide sequence ID" value="NZ_CP009286.1"/>
</dbReference>
<evidence type="ECO:0000313" key="1">
    <source>
        <dbReference type="EMBL" id="AIQ62599.1"/>
    </source>
</evidence>
<reference evidence="1 2" key="1">
    <citation type="submission" date="2014-08" db="EMBL/GenBank/DDBJ databases">
        <title>Comparative genomics of the Paenibacillus odorifer group.</title>
        <authorList>
            <person name="den Bakker H.C."/>
            <person name="Tsai Y.-C."/>
            <person name="Martin N."/>
            <person name="Korlach J."/>
            <person name="Wiedmann M."/>
        </authorList>
    </citation>
    <scope>NUCLEOTIDE SEQUENCE [LARGE SCALE GENOMIC DNA]</scope>
    <source>
        <strain evidence="1 2">DSM 14472</strain>
    </source>
</reference>
<name>A0A089N1M1_9BACL</name>
<dbReference type="AlphaFoldDB" id="A0A089N1M1"/>
<dbReference type="HOGENOM" id="CLU_150477_0_0_9"/>
<dbReference type="EMBL" id="CP009286">
    <property type="protein sequence ID" value="AIQ62599.1"/>
    <property type="molecule type" value="Genomic_DNA"/>
</dbReference>
<dbReference type="KEGG" id="pste:PSTEL_05255"/>
<dbReference type="Proteomes" id="UP000029507">
    <property type="component" value="Chromosome"/>
</dbReference>
<keyword evidence="2" id="KW-1185">Reference proteome</keyword>
<evidence type="ECO:0000313" key="2">
    <source>
        <dbReference type="Proteomes" id="UP000029507"/>
    </source>
</evidence>
<sequence>MVNLDAPILPWVGMGGINLYSHISDSYPLLASEGVKAYLLGKFLIRYEINDSVDLWFNLINGKLFKITALSKYVGTLFGKIRIGMHINEVLSIEPSFEYDDFEEVYCSSKGIYIETDPVSDTVLWISVFVKESEKQDFENGNW</sequence>
<dbReference type="OrthoDB" id="2051994at2"/>
<organism evidence="1 2">
    <name type="scientific">Paenibacillus stellifer</name>
    <dbReference type="NCBI Taxonomy" id="169760"/>
    <lineage>
        <taxon>Bacteria</taxon>
        <taxon>Bacillati</taxon>
        <taxon>Bacillota</taxon>
        <taxon>Bacilli</taxon>
        <taxon>Bacillales</taxon>
        <taxon>Paenibacillaceae</taxon>
        <taxon>Paenibacillus</taxon>
    </lineage>
</organism>